<sequence length="422" mass="47730">MKENNQKSDSRRDFLKDSLIAGVSLCTLGLPSLQASGKSERKNDLDYRLDLQVPTRLFDGDQCWVHPRAGLIPFSSEVVMTLSTLDLEGSDVFKGMYQMKSSDRGITWTQPEKSEALAPRIETINGEERPVAASDFWPKGHRKTGALLGTGHTIVYTPDWKVTHPRPRHTAYAVFNSEKGAWNTWKKLEMPDEKRFGNAGAGCVQRLDLSDGTVLLPIYFSPPGENARVAVCHCDFDGEKLSFIEMGNTLSVEDDSRGLHEPSLTFFEGKYLLTIRNDLQGYVTYSEDGLNYAPIRPWKFDDGSDLGNYNTQQHWVRHSKGLYLVYTRRGADNDHVFRHRAPLFMAKVDPEKMVVLRDTERILVPERGARLGNFGVTEVSESETWVTVSEWMQPKGVEKYGSDGSVYLAKIHWNEPNELFEG</sequence>
<dbReference type="Gene3D" id="2.120.10.10">
    <property type="match status" value="1"/>
</dbReference>
<dbReference type="SUPFAM" id="SSF50939">
    <property type="entry name" value="Sialidases"/>
    <property type="match status" value="1"/>
</dbReference>
<keyword evidence="2" id="KW-1185">Reference proteome</keyword>
<evidence type="ECO:0000313" key="1">
    <source>
        <dbReference type="EMBL" id="MDN3689017.1"/>
    </source>
</evidence>
<dbReference type="InterPro" id="IPR006311">
    <property type="entry name" value="TAT_signal"/>
</dbReference>
<proteinExistence type="predicted"/>
<comment type="caution">
    <text evidence="1">The sequence shown here is derived from an EMBL/GenBank/DDBJ whole genome shotgun (WGS) entry which is preliminary data.</text>
</comment>
<name>A0ABT8CA47_9BACT</name>
<dbReference type="InterPro" id="IPR036278">
    <property type="entry name" value="Sialidase_sf"/>
</dbReference>
<evidence type="ECO:0000313" key="2">
    <source>
        <dbReference type="Proteomes" id="UP001236663"/>
    </source>
</evidence>
<dbReference type="Proteomes" id="UP001236663">
    <property type="component" value="Unassembled WGS sequence"/>
</dbReference>
<accession>A0ABT8CA47</accession>
<dbReference type="PROSITE" id="PS51318">
    <property type="entry name" value="TAT"/>
    <property type="match status" value="1"/>
</dbReference>
<dbReference type="RefSeq" id="WP_163387338.1">
    <property type="nucleotide sequence ID" value="NZ_JAUFQS010000016.1"/>
</dbReference>
<dbReference type="EMBL" id="JAUFQS010000016">
    <property type="protein sequence ID" value="MDN3689017.1"/>
    <property type="molecule type" value="Genomic_DNA"/>
</dbReference>
<organism evidence="1 2">
    <name type="scientific">Cyclobacterium jeungdonense</name>
    <dbReference type="NCBI Taxonomy" id="708087"/>
    <lineage>
        <taxon>Bacteria</taxon>
        <taxon>Pseudomonadati</taxon>
        <taxon>Bacteroidota</taxon>
        <taxon>Cytophagia</taxon>
        <taxon>Cytophagales</taxon>
        <taxon>Cyclobacteriaceae</taxon>
        <taxon>Cyclobacterium</taxon>
    </lineage>
</organism>
<protein>
    <submittedName>
        <fullName evidence="1">Exo-alpha-sialidase</fullName>
    </submittedName>
</protein>
<gene>
    <name evidence="1" type="ORF">QWZ15_14350</name>
</gene>
<reference evidence="2" key="1">
    <citation type="journal article" date="2019" name="Int. J. Syst. Evol. Microbiol.">
        <title>The Global Catalogue of Microorganisms (GCM) 10K type strain sequencing project: providing services to taxonomists for standard genome sequencing and annotation.</title>
        <authorList>
            <consortium name="The Broad Institute Genomics Platform"/>
            <consortium name="The Broad Institute Genome Sequencing Center for Infectious Disease"/>
            <person name="Wu L."/>
            <person name="Ma J."/>
        </authorList>
    </citation>
    <scope>NUCLEOTIDE SEQUENCE [LARGE SCALE GENOMIC DNA]</scope>
    <source>
        <strain evidence="2">CECT 7706</strain>
    </source>
</reference>